<dbReference type="EMBL" id="BAAAQD010000064">
    <property type="protein sequence ID" value="GAA1577317.1"/>
    <property type="molecule type" value="Genomic_DNA"/>
</dbReference>
<organism evidence="2 3">
    <name type="scientific">Dactylosporangium maewongense</name>
    <dbReference type="NCBI Taxonomy" id="634393"/>
    <lineage>
        <taxon>Bacteria</taxon>
        <taxon>Bacillati</taxon>
        <taxon>Actinomycetota</taxon>
        <taxon>Actinomycetes</taxon>
        <taxon>Micromonosporales</taxon>
        <taxon>Micromonosporaceae</taxon>
        <taxon>Dactylosporangium</taxon>
    </lineage>
</organism>
<evidence type="ECO:0000256" key="1">
    <source>
        <dbReference type="SAM" id="MobiDB-lite"/>
    </source>
</evidence>
<reference evidence="2 3" key="1">
    <citation type="journal article" date="2019" name="Int. J. Syst. Evol. Microbiol.">
        <title>The Global Catalogue of Microorganisms (GCM) 10K type strain sequencing project: providing services to taxonomists for standard genome sequencing and annotation.</title>
        <authorList>
            <consortium name="The Broad Institute Genomics Platform"/>
            <consortium name="The Broad Institute Genome Sequencing Center for Infectious Disease"/>
            <person name="Wu L."/>
            <person name="Ma J."/>
        </authorList>
    </citation>
    <scope>NUCLEOTIDE SEQUENCE [LARGE SCALE GENOMIC DNA]</scope>
    <source>
        <strain evidence="2 3">JCM 15933</strain>
    </source>
</reference>
<evidence type="ECO:0000313" key="3">
    <source>
        <dbReference type="Proteomes" id="UP001501470"/>
    </source>
</evidence>
<gene>
    <name evidence="2" type="ORF">GCM10009827_118960</name>
</gene>
<protein>
    <submittedName>
        <fullName evidence="2">Uncharacterized protein</fullName>
    </submittedName>
</protein>
<sequence length="451" mass="48612">MTASPITLGRFSGPPAEMACATCGRILNTYRTPGGGVSHLHPTGPRDYDHRPVPVPADQLTAVARDCDFCSDPYPILSIRSGPVHAVTIGGDTRTSHNFGDTWAACITCARLVEDGKAAPLARRALVGARWATDTIAVHAVQHIHATVLATRQPGTTLLTTTDWPHTAIPATTLPKTRDAAARLLHADAITLTAFDDPVRRTIAAGLDQAHLYAIDEELTDLAHHAAGDLPAGTVLTPADLPVPHGMLLWARPHGPHRISAASWTATGDKVTITTYRSIGAGLPPEALQHLREDVGWLLPVTATRQGVAATGADETLLTATLLLIAQRCTETVDVEPDQRIARAYQRSRRPLPIVRLVQLRGRSAQPRPVQPSPASATPDRPTPQVRRWISGFWRQQPYGPERSLRRWQYIFAYLRGPDTAPIAASTTVRILSKVPPRPTGPAPSAPIVRS</sequence>
<proteinExistence type="predicted"/>
<comment type="caution">
    <text evidence="2">The sequence shown here is derived from an EMBL/GenBank/DDBJ whole genome shotgun (WGS) entry which is preliminary data.</text>
</comment>
<feature type="region of interest" description="Disordered" evidence="1">
    <location>
        <begin position="363"/>
        <end position="384"/>
    </location>
</feature>
<keyword evidence="3" id="KW-1185">Reference proteome</keyword>
<evidence type="ECO:0000313" key="2">
    <source>
        <dbReference type="EMBL" id="GAA1577317.1"/>
    </source>
</evidence>
<accession>A0ABN2DH29</accession>
<dbReference type="Proteomes" id="UP001501470">
    <property type="component" value="Unassembled WGS sequence"/>
</dbReference>
<name>A0ABN2DH29_9ACTN</name>
<dbReference type="RefSeq" id="WP_344515788.1">
    <property type="nucleotide sequence ID" value="NZ_BAAAQD010000064.1"/>
</dbReference>